<name>A0AAE4C9R4_9ACTN</name>
<dbReference type="Gene3D" id="3.20.20.30">
    <property type="entry name" value="Luciferase-like domain"/>
    <property type="match status" value="1"/>
</dbReference>
<gene>
    <name evidence="6" type="ORF">J2S41_002880</name>
</gene>
<keyword evidence="7" id="KW-1185">Reference proteome</keyword>
<dbReference type="InterPro" id="IPR050172">
    <property type="entry name" value="SsuD_RutA_monooxygenase"/>
</dbReference>
<proteinExistence type="predicted"/>
<dbReference type="AlphaFoldDB" id="A0AAE4C9R4"/>
<keyword evidence="4 6" id="KW-0503">Monooxygenase</keyword>
<dbReference type="PANTHER" id="PTHR42847">
    <property type="entry name" value="ALKANESULFONATE MONOOXYGENASE"/>
    <property type="match status" value="1"/>
</dbReference>
<keyword evidence="3" id="KW-0560">Oxidoreductase</keyword>
<comment type="caution">
    <text evidence="6">The sequence shown here is derived from an EMBL/GenBank/DDBJ whole genome shotgun (WGS) entry which is preliminary data.</text>
</comment>
<evidence type="ECO:0000256" key="2">
    <source>
        <dbReference type="ARBA" id="ARBA00022643"/>
    </source>
</evidence>
<evidence type="ECO:0000256" key="3">
    <source>
        <dbReference type="ARBA" id="ARBA00023002"/>
    </source>
</evidence>
<dbReference type="GO" id="GO:0008726">
    <property type="term" value="F:alkanesulfonate monooxygenase activity"/>
    <property type="evidence" value="ECO:0007669"/>
    <property type="project" value="TreeGrafter"/>
</dbReference>
<dbReference type="Proteomes" id="UP001183643">
    <property type="component" value="Unassembled WGS sequence"/>
</dbReference>
<dbReference type="Pfam" id="PF00296">
    <property type="entry name" value="Bac_luciferase"/>
    <property type="match status" value="1"/>
</dbReference>
<dbReference type="SUPFAM" id="SSF51679">
    <property type="entry name" value="Bacterial luciferase-like"/>
    <property type="match status" value="1"/>
</dbReference>
<evidence type="ECO:0000256" key="1">
    <source>
        <dbReference type="ARBA" id="ARBA00022630"/>
    </source>
</evidence>
<sequence>MRFSVTLGAVGERTPGVLGRLAALAEESGWDAVFLEDYLDYQGTGAPTWDAWVCLSAIACATSRIVLGPTVTPVPRRRPWELAAQAAAVDQLSGGRLVLGAGAGDRADPALALLAAGGTGLDAGLEALDRLWAGDEVDGLRLPGRPVRRPRVPVWIGGDLRRPAVRRRLTRWDGACVHRERPLDPDDVHDILALVTAARGDARGFDVKVSGNPHLIAEFAAAGATWWGRWIPPGDVAEAEAVIAAGPPR</sequence>
<reference evidence="6" key="1">
    <citation type="submission" date="2023-07" db="EMBL/GenBank/DDBJ databases">
        <title>Sequencing the genomes of 1000 actinobacteria strains.</title>
        <authorList>
            <person name="Klenk H.-P."/>
        </authorList>
    </citation>
    <scope>NUCLEOTIDE SEQUENCE</scope>
    <source>
        <strain evidence="6">DSM 44707</strain>
    </source>
</reference>
<dbReference type="InterPro" id="IPR036661">
    <property type="entry name" value="Luciferase-like_sf"/>
</dbReference>
<evidence type="ECO:0000256" key="4">
    <source>
        <dbReference type="ARBA" id="ARBA00023033"/>
    </source>
</evidence>
<dbReference type="EMBL" id="JAVDYB010000001">
    <property type="protein sequence ID" value="MDR7276102.1"/>
    <property type="molecule type" value="Genomic_DNA"/>
</dbReference>
<keyword evidence="1" id="KW-0285">Flavoprotein</keyword>
<feature type="domain" description="Luciferase-like" evidence="5">
    <location>
        <begin position="14"/>
        <end position="210"/>
    </location>
</feature>
<dbReference type="InterPro" id="IPR011251">
    <property type="entry name" value="Luciferase-like_dom"/>
</dbReference>
<accession>A0AAE4C9R4</accession>
<protein>
    <submittedName>
        <fullName evidence="6">Alkanesulfonate monooxygenase SsuD/methylene tetrahydromethanopterin reductase-like flavin-dependent oxidoreductase (Luciferase family)</fullName>
    </submittedName>
</protein>
<organism evidence="6 7">
    <name type="scientific">Catenuloplanes atrovinosus</name>
    <dbReference type="NCBI Taxonomy" id="137266"/>
    <lineage>
        <taxon>Bacteria</taxon>
        <taxon>Bacillati</taxon>
        <taxon>Actinomycetota</taxon>
        <taxon>Actinomycetes</taxon>
        <taxon>Micromonosporales</taxon>
        <taxon>Micromonosporaceae</taxon>
        <taxon>Catenuloplanes</taxon>
    </lineage>
</organism>
<evidence type="ECO:0000313" key="7">
    <source>
        <dbReference type="Proteomes" id="UP001183643"/>
    </source>
</evidence>
<dbReference type="GO" id="GO:0046306">
    <property type="term" value="P:alkanesulfonate catabolic process"/>
    <property type="evidence" value="ECO:0007669"/>
    <property type="project" value="TreeGrafter"/>
</dbReference>
<evidence type="ECO:0000313" key="6">
    <source>
        <dbReference type="EMBL" id="MDR7276102.1"/>
    </source>
</evidence>
<dbReference type="RefSeq" id="WP_310367955.1">
    <property type="nucleotide sequence ID" value="NZ_JAVDYB010000001.1"/>
</dbReference>
<evidence type="ECO:0000259" key="5">
    <source>
        <dbReference type="Pfam" id="PF00296"/>
    </source>
</evidence>
<keyword evidence="2" id="KW-0288">FMN</keyword>
<dbReference type="PANTHER" id="PTHR42847:SF4">
    <property type="entry name" value="ALKANESULFONATE MONOOXYGENASE-RELATED"/>
    <property type="match status" value="1"/>
</dbReference>